<evidence type="ECO:0000313" key="3">
    <source>
        <dbReference type="EMBL" id="RIB06293.1"/>
    </source>
</evidence>
<evidence type="ECO:0000259" key="1">
    <source>
        <dbReference type="PROSITE" id="PS50097"/>
    </source>
</evidence>
<evidence type="ECO:0000259" key="2">
    <source>
        <dbReference type="PROSITE" id="PS50144"/>
    </source>
</evidence>
<dbReference type="GO" id="GO:0030163">
    <property type="term" value="P:protein catabolic process"/>
    <property type="evidence" value="ECO:0007669"/>
    <property type="project" value="UniProtKB-ARBA"/>
</dbReference>
<feature type="domain" description="BTB" evidence="1">
    <location>
        <begin position="215"/>
        <end position="283"/>
    </location>
</feature>
<dbReference type="Proteomes" id="UP000266673">
    <property type="component" value="Unassembled WGS sequence"/>
</dbReference>
<dbReference type="PROSITE" id="PS50144">
    <property type="entry name" value="MATH"/>
    <property type="match status" value="1"/>
</dbReference>
<evidence type="ECO:0000313" key="4">
    <source>
        <dbReference type="Proteomes" id="UP000266673"/>
    </source>
</evidence>
<dbReference type="CDD" id="cd00121">
    <property type="entry name" value="MATH"/>
    <property type="match status" value="1"/>
</dbReference>
<sequence>MASPQAVEVSNKTSGEPIYTWSVKEFQDLYTRMGTGAFMMSERFASPQPVTIDPETGAKDPIHWWRLVLYPHGYANQPDYLAVFLTAFRSEYEKKNQVKSRTVQRFWFELFRVDNPDVKSKKLTHLAIRSFKKSDFVFESRDDIHTLGTRKFVPFTEIFADGKNHNNVTLIIRVHIINEDPFIKDSLNEGTKPNEIRVKPFLTSFEKYFMDERYCDVEFEFDCGSRIKSNRLALACRSEYFDSLFKGEWSVPGTTPIHVTGMKFRVFKAILYYLYTDKLEEDLSLDALQNLYFDSETRHLDELKEMVLIRIGEMADIHTWDQILRFSLKINEDKLKKIVMVFLQYNWDEVKQTKQMKRMLKEGNLDWISVIENLVTTKILGD</sequence>
<dbReference type="SMART" id="SM00225">
    <property type="entry name" value="BTB"/>
    <property type="match status" value="1"/>
</dbReference>
<name>A0A397UG60_9GLOM</name>
<dbReference type="SUPFAM" id="SSF54695">
    <property type="entry name" value="POZ domain"/>
    <property type="match status" value="1"/>
</dbReference>
<dbReference type="PANTHER" id="PTHR24413">
    <property type="entry name" value="SPECKLE-TYPE POZ PROTEIN"/>
    <property type="match status" value="1"/>
</dbReference>
<proteinExistence type="predicted"/>
<dbReference type="Gene3D" id="3.30.710.10">
    <property type="entry name" value="Potassium Channel Kv1.1, Chain A"/>
    <property type="match status" value="1"/>
</dbReference>
<feature type="domain" description="MATH" evidence="2">
    <location>
        <begin position="16"/>
        <end position="176"/>
    </location>
</feature>
<dbReference type="AlphaFoldDB" id="A0A397UG60"/>
<reference evidence="3 4" key="1">
    <citation type="submission" date="2018-06" db="EMBL/GenBank/DDBJ databases">
        <title>Comparative genomics reveals the genomic features of Rhizophagus irregularis, R. cerebriforme, R. diaphanum and Gigaspora rosea, and their symbiotic lifestyle signature.</title>
        <authorList>
            <person name="Morin E."/>
            <person name="San Clemente H."/>
            <person name="Chen E.C.H."/>
            <person name="De La Providencia I."/>
            <person name="Hainaut M."/>
            <person name="Kuo A."/>
            <person name="Kohler A."/>
            <person name="Murat C."/>
            <person name="Tang N."/>
            <person name="Roy S."/>
            <person name="Loubradou J."/>
            <person name="Henrissat B."/>
            <person name="Grigoriev I.V."/>
            <person name="Corradi N."/>
            <person name="Roux C."/>
            <person name="Martin F.M."/>
        </authorList>
    </citation>
    <scope>NUCLEOTIDE SEQUENCE [LARGE SCALE GENOMIC DNA]</scope>
    <source>
        <strain evidence="3 4">DAOM 194757</strain>
    </source>
</reference>
<dbReference type="Pfam" id="PF00651">
    <property type="entry name" value="BTB"/>
    <property type="match status" value="1"/>
</dbReference>
<protein>
    <recommendedName>
        <fullName evidence="5">BTB domain-containing protein</fullName>
    </recommendedName>
</protein>
<dbReference type="Gene3D" id="2.60.210.10">
    <property type="entry name" value="Apoptosis, Tumor Necrosis Factor Receptor Associated Protein 2, Chain A"/>
    <property type="match status" value="1"/>
</dbReference>
<dbReference type="OrthoDB" id="6359816at2759"/>
<dbReference type="InterPro" id="IPR011333">
    <property type="entry name" value="SKP1/BTB/POZ_sf"/>
</dbReference>
<dbReference type="PROSITE" id="PS50097">
    <property type="entry name" value="BTB"/>
    <property type="match status" value="1"/>
</dbReference>
<evidence type="ECO:0008006" key="5">
    <source>
        <dbReference type="Google" id="ProtNLM"/>
    </source>
</evidence>
<dbReference type="InterPro" id="IPR000210">
    <property type="entry name" value="BTB/POZ_dom"/>
</dbReference>
<organism evidence="3 4">
    <name type="scientific">Gigaspora rosea</name>
    <dbReference type="NCBI Taxonomy" id="44941"/>
    <lineage>
        <taxon>Eukaryota</taxon>
        <taxon>Fungi</taxon>
        <taxon>Fungi incertae sedis</taxon>
        <taxon>Mucoromycota</taxon>
        <taxon>Glomeromycotina</taxon>
        <taxon>Glomeromycetes</taxon>
        <taxon>Diversisporales</taxon>
        <taxon>Gigasporaceae</taxon>
        <taxon>Gigaspora</taxon>
    </lineage>
</organism>
<dbReference type="CDD" id="cd18186">
    <property type="entry name" value="BTB_POZ_ZBTB_KLHL-like"/>
    <property type="match status" value="1"/>
</dbReference>
<dbReference type="InterPro" id="IPR002083">
    <property type="entry name" value="MATH/TRAF_dom"/>
</dbReference>
<dbReference type="SUPFAM" id="SSF49599">
    <property type="entry name" value="TRAF domain-like"/>
    <property type="match status" value="1"/>
</dbReference>
<dbReference type="InterPro" id="IPR008974">
    <property type="entry name" value="TRAF-like"/>
</dbReference>
<keyword evidence="4" id="KW-1185">Reference proteome</keyword>
<dbReference type="STRING" id="44941.A0A397UG60"/>
<gene>
    <name evidence="3" type="ORF">C2G38_2217497</name>
</gene>
<comment type="caution">
    <text evidence="3">The sequence shown here is derived from an EMBL/GenBank/DDBJ whole genome shotgun (WGS) entry which is preliminary data.</text>
</comment>
<dbReference type="EMBL" id="QKWP01001840">
    <property type="protein sequence ID" value="RIB06293.1"/>
    <property type="molecule type" value="Genomic_DNA"/>
</dbReference>
<accession>A0A397UG60</accession>